<dbReference type="GO" id="GO:0000981">
    <property type="term" value="F:DNA-binding transcription factor activity, RNA polymerase II-specific"/>
    <property type="evidence" value="ECO:0007669"/>
    <property type="project" value="UniProtKB-ARBA"/>
</dbReference>
<reference evidence="10 11" key="1">
    <citation type="journal article" date="2013" name="MBio">
        <title>Genome sequencing of the plant pathogen Taphrina deformans, the causal agent of peach leaf curl.</title>
        <authorList>
            <person name="Cisse O.H."/>
            <person name="Almeida J.M.G.C.F."/>
            <person name="Fonseca A."/>
            <person name="Kumar A.A."/>
            <person name="Salojaervi J."/>
            <person name="Overmyer K."/>
            <person name="Hauser P.M."/>
            <person name="Pagni M."/>
        </authorList>
    </citation>
    <scope>NUCLEOTIDE SEQUENCE [LARGE SCALE GENOMIC DNA]</scope>
    <source>
        <strain evidence="11">PYCC 5710 / ATCC 11124 / CBS 356.35 / IMI 108563 / JCM 9778 / NBRC 8474</strain>
    </source>
</reference>
<organism evidence="10 11">
    <name type="scientific">Taphrina deformans (strain PYCC 5710 / ATCC 11124 / CBS 356.35 / IMI 108563 / JCM 9778 / NBRC 8474)</name>
    <name type="common">Peach leaf curl fungus</name>
    <name type="synonym">Lalaria deformans</name>
    <dbReference type="NCBI Taxonomy" id="1097556"/>
    <lineage>
        <taxon>Eukaryota</taxon>
        <taxon>Fungi</taxon>
        <taxon>Dikarya</taxon>
        <taxon>Ascomycota</taxon>
        <taxon>Taphrinomycotina</taxon>
        <taxon>Taphrinomycetes</taxon>
        <taxon>Taphrinales</taxon>
        <taxon>Taphrinaceae</taxon>
        <taxon>Taphrina</taxon>
    </lineage>
</organism>
<keyword evidence="7" id="KW-0175">Coiled coil</keyword>
<evidence type="ECO:0000256" key="2">
    <source>
        <dbReference type="ARBA" id="ARBA00007163"/>
    </source>
</evidence>
<evidence type="ECO:0000256" key="6">
    <source>
        <dbReference type="ARBA" id="ARBA00023242"/>
    </source>
</evidence>
<keyword evidence="5" id="KW-0804">Transcription</keyword>
<dbReference type="GO" id="GO:0005634">
    <property type="term" value="C:nucleus"/>
    <property type="evidence" value="ECO:0007669"/>
    <property type="project" value="UniProtKB-SubCell"/>
</dbReference>
<evidence type="ECO:0000256" key="8">
    <source>
        <dbReference type="SAM" id="MobiDB-lite"/>
    </source>
</evidence>
<proteinExistence type="inferred from homology"/>
<dbReference type="InterPro" id="IPR004827">
    <property type="entry name" value="bZIP"/>
</dbReference>
<feature type="compositionally biased region" description="Polar residues" evidence="8">
    <location>
        <begin position="568"/>
        <end position="583"/>
    </location>
</feature>
<dbReference type="SMART" id="SM00338">
    <property type="entry name" value="BRLZ"/>
    <property type="match status" value="1"/>
</dbReference>
<evidence type="ECO:0000256" key="4">
    <source>
        <dbReference type="ARBA" id="ARBA00023125"/>
    </source>
</evidence>
<dbReference type="AlphaFoldDB" id="R4XG20"/>
<evidence type="ECO:0000313" key="10">
    <source>
        <dbReference type="EMBL" id="CCG84665.1"/>
    </source>
</evidence>
<keyword evidence="11" id="KW-1185">Reference proteome</keyword>
<feature type="coiled-coil region" evidence="7">
    <location>
        <begin position="265"/>
        <end position="292"/>
    </location>
</feature>
<dbReference type="Gene3D" id="1.20.5.170">
    <property type="match status" value="1"/>
</dbReference>
<evidence type="ECO:0000256" key="5">
    <source>
        <dbReference type="ARBA" id="ARBA00023163"/>
    </source>
</evidence>
<evidence type="ECO:0000313" key="11">
    <source>
        <dbReference type="Proteomes" id="UP000013776"/>
    </source>
</evidence>
<dbReference type="GO" id="GO:0003677">
    <property type="term" value="F:DNA binding"/>
    <property type="evidence" value="ECO:0007669"/>
    <property type="project" value="UniProtKB-KW"/>
</dbReference>
<dbReference type="SUPFAM" id="SSF57959">
    <property type="entry name" value="Leucine zipper domain"/>
    <property type="match status" value="1"/>
</dbReference>
<keyword evidence="4" id="KW-0238">DNA-binding</keyword>
<keyword evidence="6" id="KW-0539">Nucleus</keyword>
<evidence type="ECO:0000256" key="7">
    <source>
        <dbReference type="SAM" id="Coils"/>
    </source>
</evidence>
<comment type="caution">
    <text evidence="10">The sequence shown here is derived from an EMBL/GenBank/DDBJ whole genome shotgun (WGS) entry which is preliminary data.</text>
</comment>
<comment type="subcellular location">
    <subcellularLocation>
        <location evidence="1">Nucleus</location>
    </subcellularLocation>
</comment>
<dbReference type="PANTHER" id="PTHR47416">
    <property type="entry name" value="BASIC-LEUCINE ZIPPER TRANSCRIPTION FACTOR F-RELATED"/>
    <property type="match status" value="1"/>
</dbReference>
<dbReference type="CDD" id="cd14687">
    <property type="entry name" value="bZIP_ATF2"/>
    <property type="match status" value="1"/>
</dbReference>
<accession>R4XG20</accession>
<feature type="region of interest" description="Disordered" evidence="8">
    <location>
        <begin position="389"/>
        <end position="409"/>
    </location>
</feature>
<feature type="region of interest" description="Disordered" evidence="8">
    <location>
        <begin position="568"/>
        <end position="595"/>
    </location>
</feature>
<dbReference type="VEuPathDB" id="FungiDB:TAPDE_005168"/>
<comment type="similarity">
    <text evidence="2">Belongs to the bZIP family.</text>
</comment>
<dbReference type="Proteomes" id="UP000013776">
    <property type="component" value="Unassembled WGS sequence"/>
</dbReference>
<feature type="region of interest" description="Disordered" evidence="8">
    <location>
        <begin position="148"/>
        <end position="227"/>
    </location>
</feature>
<name>R4XG20_TAPDE</name>
<feature type="domain" description="BZIP" evidence="9">
    <location>
        <begin position="247"/>
        <end position="310"/>
    </location>
</feature>
<evidence type="ECO:0000256" key="3">
    <source>
        <dbReference type="ARBA" id="ARBA00023015"/>
    </source>
</evidence>
<dbReference type="PROSITE" id="PS50217">
    <property type="entry name" value="BZIP"/>
    <property type="match status" value="1"/>
</dbReference>
<feature type="compositionally biased region" description="Polar residues" evidence="8">
    <location>
        <begin position="148"/>
        <end position="171"/>
    </location>
</feature>
<keyword evidence="3" id="KW-0805">Transcription regulation</keyword>
<gene>
    <name evidence="10" type="ORF">TAPDE_005168</name>
</gene>
<dbReference type="Pfam" id="PF00170">
    <property type="entry name" value="bZIP_1"/>
    <property type="match status" value="1"/>
</dbReference>
<dbReference type="EMBL" id="CAHR02000283">
    <property type="protein sequence ID" value="CCG84665.1"/>
    <property type="molecule type" value="Genomic_DNA"/>
</dbReference>
<sequence length="612" mass="65603">MADSMNDFLDFGDDHNNAFADEYANLNRCDGSPSSEEIDLNPMESSFSAKASTSPNTIDVEMGDFRIGGTSLGSSWTGVSDSFSHMHVKAEPSVDQDIGDNKDRHIFDDAVTIPGSWPTARTVLKSAALKNQIPASQNPQMLQPSSFTMSQIAPPSLPQERSTSTATSSICSDAIKEEDESGCHVSDLTEPAKKRRASDTVRRLPVPPKATHKRTTSNASSTTLKEQDTALALPVGVEFDESGDPIIAKRQDRLMRNRAAALASRERKREHVMRLETSVLDLENEKGDLLKQVRKMHSEILRLRKLLADENIQDSQSTSFVVGPDNAGGALANNTSDPGGTDEVLKTENPNIARARAAPTGFSPRGALKKSEIIANQIRAEEHLRSLTMKQGGGTGPVRATKPSVATPAGSTCATMIETASSSADGNEKTTVPVTIQKHPKTTSGGSVVFMILIFGIALFANTSTTGSLNLTGFTRDPGSPGLLLNLPKNIGEVCPETVISQLRGQGFMLSEELEDLEIRNLLTADEQATSTASSSSAAEREIANWIAMHDDGNLAHKVGETFTIATPSTSEGQSASLPTPCQTEDAPDTPESKGWKILECEIKKVQSLDTK</sequence>
<dbReference type="PANTHER" id="PTHR47416:SF8">
    <property type="entry name" value="BASIC-LEUCINE ZIPPER TRANSCRIPTION FACTOR E-RELATED"/>
    <property type="match status" value="1"/>
</dbReference>
<evidence type="ECO:0000259" key="9">
    <source>
        <dbReference type="PROSITE" id="PS50217"/>
    </source>
</evidence>
<evidence type="ECO:0000256" key="1">
    <source>
        <dbReference type="ARBA" id="ARBA00004123"/>
    </source>
</evidence>
<dbReference type="InterPro" id="IPR046347">
    <property type="entry name" value="bZIP_sf"/>
</dbReference>
<dbReference type="OrthoDB" id="674948at2759"/>
<protein>
    <recommendedName>
        <fullName evidence="9">BZIP domain-containing protein</fullName>
    </recommendedName>
</protein>